<dbReference type="Pfam" id="PF00440">
    <property type="entry name" value="TetR_N"/>
    <property type="match status" value="1"/>
</dbReference>
<evidence type="ECO:0000259" key="5">
    <source>
        <dbReference type="PROSITE" id="PS50977"/>
    </source>
</evidence>
<dbReference type="InterPro" id="IPR001647">
    <property type="entry name" value="HTH_TetR"/>
</dbReference>
<dbReference type="EMBL" id="CNGE01000842">
    <property type="protein sequence ID" value="CKT41538.1"/>
    <property type="molecule type" value="Genomic_DNA"/>
</dbReference>
<reference evidence="7 9" key="2">
    <citation type="submission" date="2021-03" db="EMBL/GenBank/DDBJ databases">
        <title>Whole Genome Sequencing of Mycobacterium tuberculosis clinical isolates from Arunachal Pradesh, India.</title>
        <authorList>
            <person name="Singh S."/>
            <person name="Mudliar S.R."/>
            <person name="Kulsum U."/>
            <person name="Rufai S.B."/>
            <person name="Singh P.K."/>
            <person name="Umpo M."/>
            <person name="Nyori M."/>
        </authorList>
    </citation>
    <scope>NUCLEOTIDE SEQUENCE [LARGE SCALE GENOMIC DNA]</scope>
    <source>
        <strain evidence="7 9">OMICS/BPL/0142/20/SP</strain>
    </source>
</reference>
<evidence type="ECO:0000256" key="2">
    <source>
        <dbReference type="ARBA" id="ARBA00023125"/>
    </source>
</evidence>
<dbReference type="InterPro" id="IPR011075">
    <property type="entry name" value="TetR_C"/>
</dbReference>
<proteinExistence type="predicted"/>
<dbReference type="SMR" id="A0A066S783"/>
<organism evidence="6 8">
    <name type="scientific">Mycobacterium tuberculosis</name>
    <dbReference type="NCBI Taxonomy" id="1773"/>
    <lineage>
        <taxon>Bacteria</taxon>
        <taxon>Bacillati</taxon>
        <taxon>Actinomycetota</taxon>
        <taxon>Actinomycetes</taxon>
        <taxon>Mycobacteriales</taxon>
        <taxon>Mycobacteriaceae</taxon>
        <taxon>Mycobacterium</taxon>
        <taxon>Mycobacterium tuberculosis complex</taxon>
    </lineage>
</organism>
<dbReference type="Proteomes" id="UP000671119">
    <property type="component" value="Unassembled WGS sequence"/>
</dbReference>
<dbReference type="GO" id="GO:0003677">
    <property type="term" value="F:DNA binding"/>
    <property type="evidence" value="ECO:0007669"/>
    <property type="project" value="UniProtKB-UniRule"/>
</dbReference>
<dbReference type="PRINTS" id="PR00455">
    <property type="entry name" value="HTHTETR"/>
</dbReference>
<evidence type="ECO:0000313" key="9">
    <source>
        <dbReference type="Proteomes" id="UP000671119"/>
    </source>
</evidence>
<evidence type="ECO:0000256" key="3">
    <source>
        <dbReference type="ARBA" id="ARBA00023163"/>
    </source>
</evidence>
<dbReference type="SUPFAM" id="SSF48498">
    <property type="entry name" value="Tetracyclin repressor-like, C-terminal domain"/>
    <property type="match status" value="1"/>
</dbReference>
<protein>
    <submittedName>
        <fullName evidence="6">Putative TetR family transcriptional regulator</fullName>
    </submittedName>
    <submittedName>
        <fullName evidence="7">TetR/AcrR family transcriptional regulator</fullName>
    </submittedName>
</protein>
<feature type="DNA-binding region" description="H-T-H motif" evidence="4">
    <location>
        <begin position="31"/>
        <end position="50"/>
    </location>
</feature>
<dbReference type="Proteomes" id="UP000048948">
    <property type="component" value="Unassembled WGS sequence"/>
</dbReference>
<keyword evidence="2 4" id="KW-0238">DNA-binding</keyword>
<dbReference type="PANTHER" id="PTHR47506">
    <property type="entry name" value="TRANSCRIPTIONAL REGULATORY PROTEIN"/>
    <property type="match status" value="1"/>
</dbReference>
<accession>A0A066S783</accession>
<feature type="domain" description="HTH tetR-type" evidence="5">
    <location>
        <begin position="8"/>
        <end position="68"/>
    </location>
</feature>
<dbReference type="AlphaFoldDB" id="A0A066S783"/>
<dbReference type="InterPro" id="IPR036271">
    <property type="entry name" value="Tet_transcr_reg_TetR-rel_C_sf"/>
</dbReference>
<dbReference type="SUPFAM" id="SSF46689">
    <property type="entry name" value="Homeodomain-like"/>
    <property type="match status" value="1"/>
</dbReference>
<dbReference type="Gene3D" id="1.10.357.10">
    <property type="entry name" value="Tetracycline Repressor, domain 2"/>
    <property type="match status" value="1"/>
</dbReference>
<name>A0A066S783_MYCTX</name>
<dbReference type="Pfam" id="PF16925">
    <property type="entry name" value="TetR_C_13"/>
    <property type="match status" value="1"/>
</dbReference>
<dbReference type="EMBL" id="JAGIZI010000025">
    <property type="protein sequence ID" value="MBP0684434.1"/>
    <property type="molecule type" value="Genomic_DNA"/>
</dbReference>
<evidence type="ECO:0000313" key="7">
    <source>
        <dbReference type="EMBL" id="MBP0684434.1"/>
    </source>
</evidence>
<dbReference type="PANTHER" id="PTHR47506:SF6">
    <property type="entry name" value="HTH-TYPE TRANSCRIPTIONAL REPRESSOR NEMR"/>
    <property type="match status" value="1"/>
</dbReference>
<dbReference type="RefSeq" id="WP_003411199.1">
    <property type="nucleotide sequence ID" value="NZ_AP018033.1"/>
</dbReference>
<keyword evidence="1" id="KW-0805">Transcription regulation</keyword>
<evidence type="ECO:0000256" key="1">
    <source>
        <dbReference type="ARBA" id="ARBA00023015"/>
    </source>
</evidence>
<dbReference type="OMA" id="VIREYHT"/>
<dbReference type="InterPro" id="IPR009057">
    <property type="entry name" value="Homeodomain-like_sf"/>
</dbReference>
<dbReference type="Gene3D" id="1.10.10.60">
    <property type="entry name" value="Homeodomain-like"/>
    <property type="match status" value="1"/>
</dbReference>
<evidence type="ECO:0000313" key="8">
    <source>
        <dbReference type="Proteomes" id="UP000048948"/>
    </source>
</evidence>
<dbReference type="PROSITE" id="PS50977">
    <property type="entry name" value="HTH_TETR_2"/>
    <property type="match status" value="1"/>
</dbReference>
<evidence type="ECO:0000256" key="4">
    <source>
        <dbReference type="PROSITE-ProRule" id="PRU00335"/>
    </source>
</evidence>
<keyword evidence="3" id="KW-0804">Transcription</keyword>
<sequence length="206" mass="21615">MPSADVGRQTRAQILRAAMDIASVKGLSGLSIGELAGRLGMSKSGLFRHFGAKEQLQLATVEAAVSVFEAEVVAPAMAAPPGVDRVRALMHAWVGYLERDVFPGGCFFAAAAADVDSQPGPVRDRIAATGRAGIAAITADVETAQRRGEIRADIEARQLAFELHAYAMEANWALLLLDDDGAGERARTAIDAALARVGTTQEGVES</sequence>
<gene>
    <name evidence="6" type="ORF">ERS027646_03522</name>
    <name evidence="7" type="ORF">J8J21_15190</name>
</gene>
<reference evidence="6 8" key="1">
    <citation type="submission" date="2015-03" db="EMBL/GenBank/DDBJ databases">
        <authorList>
            <consortium name="Pathogen Informatics"/>
        </authorList>
    </citation>
    <scope>NUCLEOTIDE SEQUENCE [LARGE SCALE GENOMIC DNA]</scope>
    <source>
        <strain evidence="6 8">Bir 172</strain>
    </source>
</reference>
<evidence type="ECO:0000313" key="6">
    <source>
        <dbReference type="EMBL" id="CKT41538.1"/>
    </source>
</evidence>